<evidence type="ECO:0000256" key="5">
    <source>
        <dbReference type="ARBA" id="ARBA00023136"/>
    </source>
</evidence>
<evidence type="ECO:0000256" key="3">
    <source>
        <dbReference type="ARBA" id="ARBA00013840"/>
    </source>
</evidence>
<dbReference type="OrthoDB" id="5574975at2759"/>
<dbReference type="GO" id="GO:0070772">
    <property type="term" value="C:PAS complex"/>
    <property type="evidence" value="ECO:0007669"/>
    <property type="project" value="InterPro"/>
</dbReference>
<comment type="function">
    <text evidence="6">Scaffold protein component of the PI(3,5)P2 regulatory complex which regulates both the synthesis and turnover of phosphatidylinositol 3,5-bisphosphate (PtdIns(3,5)P2). Pentamerizes into a star-shaped structure and nucleates the assembly of the complex. The pentamer binds a single copy each of PIKFYVE and FIG4 and coordinates both PIKfyve kinase activity and FIG4 phosphatase activity, being required to maintain normal levels of phosphatidylinositol 3-phosphate (PtdIns(3)P) and phosphatidylinositol 5-phosphate (PtdIns(5)P). Plays a role in the biogenesis of endosome carrier vesicles (ECV) / multivesicular bodies (MVB) transport intermediates from early endosomes.</text>
</comment>
<comment type="subcellular location">
    <subcellularLocation>
        <location evidence="1">Endomembrane system</location>
    </subcellularLocation>
</comment>
<dbReference type="SMR" id="A0A1I7S8T9"/>
<accession>A0A1I7S8T9</accession>
<feature type="domain" description="Vacuolar protein 14 C-terminal Fig4-binding" evidence="8">
    <location>
        <begin position="452"/>
        <end position="630"/>
    </location>
</feature>
<keyword evidence="5" id="KW-0472">Membrane</keyword>
<evidence type="ECO:0000313" key="12">
    <source>
        <dbReference type="WBParaSite" id="BXY_0943400.1"/>
    </source>
</evidence>
<dbReference type="InterPro" id="IPR011989">
    <property type="entry name" value="ARM-like"/>
</dbReference>
<dbReference type="Proteomes" id="UP000095284">
    <property type="component" value="Unplaced"/>
</dbReference>
<gene>
    <name evidence="9" type="ORF">BXYJ_LOCUS1797</name>
</gene>
<dbReference type="PANTHER" id="PTHR16023">
    <property type="entry name" value="TAX1 BINDING PROTEIN-RELATED"/>
    <property type="match status" value="1"/>
</dbReference>
<evidence type="ECO:0000256" key="4">
    <source>
        <dbReference type="ARBA" id="ARBA00022737"/>
    </source>
</evidence>
<evidence type="ECO:0000256" key="7">
    <source>
        <dbReference type="ARBA" id="ARBA00047092"/>
    </source>
</evidence>
<dbReference type="eggNOG" id="KOG0212">
    <property type="taxonomic scope" value="Eukaryota"/>
</dbReference>
<reference evidence="12" key="1">
    <citation type="submission" date="2016-11" db="UniProtKB">
        <authorList>
            <consortium name="WormBaseParasite"/>
        </authorList>
    </citation>
    <scope>IDENTIFICATION</scope>
</reference>
<protein>
    <recommendedName>
        <fullName evidence="3">Protein VAC14 homolog</fullName>
    </recommendedName>
</protein>
<name>A0A1I7S8T9_BURXY</name>
<dbReference type="WBParaSite" id="BXY_0943400.1">
    <property type="protein sequence ID" value="BXY_0943400.1"/>
    <property type="gene ID" value="BXY_0943400"/>
</dbReference>
<dbReference type="GO" id="GO:0010008">
    <property type="term" value="C:endosome membrane"/>
    <property type="evidence" value="ECO:0007669"/>
    <property type="project" value="TreeGrafter"/>
</dbReference>
<keyword evidence="11" id="KW-1185">Reference proteome</keyword>
<comment type="similarity">
    <text evidence="2">Belongs to the VAC14 family.</text>
</comment>
<evidence type="ECO:0000256" key="6">
    <source>
        <dbReference type="ARBA" id="ARBA00045654"/>
    </source>
</evidence>
<dbReference type="Pfam" id="PF11916">
    <property type="entry name" value="Vac14_Fig4_bd"/>
    <property type="match status" value="1"/>
</dbReference>
<dbReference type="SUPFAM" id="SSF48371">
    <property type="entry name" value="ARM repeat"/>
    <property type="match status" value="1"/>
</dbReference>
<evidence type="ECO:0000259" key="8">
    <source>
        <dbReference type="Pfam" id="PF11916"/>
    </source>
</evidence>
<sequence>MADPSNKYYPLTPALVRALTDKLYEKRKAAALEIEKLVKELIKQNRIKDLGKLIEVIEELTATPNGNCRKGGLIGLAAIAIGLGKNYGEFSEKLLTSALTCFTDADSRVRYFACESLYNVVKICRTSALNQFDKLFDVLWKLSSDSEQTVRSGAELLDRLIKEIVRSSPDFDVDELMLLIRERIYSNNSSNRRFIIGWLHTVLKMPNFKVTHFVPEVVDGLFKVLDDPSPAVHDTAVTVLSELLHALDPEQNGDLEAPTPIINILVAHTNTSAPAREIALIWLNQFCVFYGKSILNNLSAMLAACLDWLYNDKLKANELNKRLSELVDPGTEIEMDSVVDVLSAHLRHEQTQTRIASLNWIRLLHSTYPKAMFVYINRLFPVLLDLLMDSADDVLMLDIMLITDFCSSANQTEVDLKSFDLSDEVITQFGDISPYLVKFCLSLLDLFKSDPKLMDERGIQIIRQLCLLLEPADVFKSLALLLIHKEEDVEFLSRLVAMLNRILLTANELFKLRVSLKSPQENNVVNLFECLYRCWCYQPICLLSLCLLSQNYQHAVDLAARLSELDLTVDILTELDRLVQLIESPILAYVRMDLLSSEHQRPLASVLSALLMLLPQTEAFNTLHKRLQAIPHLQLIETPKTPKPQLNLDFKKLLTHFDKISSERKENLRRKHVALLNSMARNS</sequence>
<dbReference type="InterPro" id="IPR016024">
    <property type="entry name" value="ARM-type_fold"/>
</dbReference>
<dbReference type="AlphaFoldDB" id="A0A1I7S8T9"/>
<dbReference type="Proteomes" id="UP000582659">
    <property type="component" value="Unassembled WGS sequence"/>
</dbReference>
<evidence type="ECO:0000313" key="9">
    <source>
        <dbReference type="EMBL" id="CAD5210162.1"/>
    </source>
</evidence>
<evidence type="ECO:0000256" key="1">
    <source>
        <dbReference type="ARBA" id="ARBA00004308"/>
    </source>
</evidence>
<reference evidence="9" key="2">
    <citation type="submission" date="2020-09" db="EMBL/GenBank/DDBJ databases">
        <authorList>
            <person name="Kikuchi T."/>
        </authorList>
    </citation>
    <scope>NUCLEOTIDE SEQUENCE</scope>
    <source>
        <strain evidence="9">Ka4C1</strain>
    </source>
</reference>
<evidence type="ECO:0000256" key="2">
    <source>
        <dbReference type="ARBA" id="ARBA00010225"/>
    </source>
</evidence>
<dbReference type="EMBL" id="CAJFCV020000001">
    <property type="protein sequence ID" value="CAG9085851.1"/>
    <property type="molecule type" value="Genomic_DNA"/>
</dbReference>
<dbReference type="PANTHER" id="PTHR16023:SF0">
    <property type="entry name" value="PROTEIN VAC14 HOMOLOG"/>
    <property type="match status" value="1"/>
</dbReference>
<keyword evidence="4" id="KW-0677">Repeat</keyword>
<dbReference type="InterPro" id="IPR026825">
    <property type="entry name" value="Vac14"/>
</dbReference>
<organism evidence="10 12">
    <name type="scientific">Bursaphelenchus xylophilus</name>
    <name type="common">Pinewood nematode worm</name>
    <name type="synonym">Aphelenchoides xylophilus</name>
    <dbReference type="NCBI Taxonomy" id="6326"/>
    <lineage>
        <taxon>Eukaryota</taxon>
        <taxon>Metazoa</taxon>
        <taxon>Ecdysozoa</taxon>
        <taxon>Nematoda</taxon>
        <taxon>Chromadorea</taxon>
        <taxon>Rhabditida</taxon>
        <taxon>Tylenchina</taxon>
        <taxon>Tylenchomorpha</taxon>
        <taxon>Aphelenchoidea</taxon>
        <taxon>Aphelenchoididae</taxon>
        <taxon>Bursaphelenchus</taxon>
    </lineage>
</organism>
<dbReference type="EMBL" id="CAJFDI010000001">
    <property type="protein sequence ID" value="CAD5210162.1"/>
    <property type="molecule type" value="Genomic_DNA"/>
</dbReference>
<dbReference type="Gene3D" id="1.25.10.10">
    <property type="entry name" value="Leucine-rich Repeat Variant"/>
    <property type="match status" value="2"/>
</dbReference>
<dbReference type="InterPro" id="IPR021841">
    <property type="entry name" value="VAC14_Fig4p-bd"/>
</dbReference>
<dbReference type="Proteomes" id="UP000659654">
    <property type="component" value="Unassembled WGS sequence"/>
</dbReference>
<evidence type="ECO:0000313" key="11">
    <source>
        <dbReference type="Proteomes" id="UP000659654"/>
    </source>
</evidence>
<dbReference type="Pfam" id="PF12755">
    <property type="entry name" value="Vac14_Fab1_bd"/>
    <property type="match status" value="1"/>
</dbReference>
<proteinExistence type="inferred from homology"/>
<dbReference type="GO" id="GO:0006661">
    <property type="term" value="P:phosphatidylinositol biosynthetic process"/>
    <property type="evidence" value="ECO:0007669"/>
    <property type="project" value="InterPro"/>
</dbReference>
<comment type="subunit">
    <text evidence="7">Forms pentamers. Component of the PI(3,5)P2 regulatory complex/PAS complex, at least composed of PIKFYVE, FIG4 and VAC14. VAC14 nucleates the assembly of the complex and serves as a scaffold by pentamerizing into a star-shaped structure, which can bind a single copy each of PIKFYVE and FIG4 and coordinates their activities. Interacts with NOS1.</text>
</comment>
<evidence type="ECO:0000313" key="10">
    <source>
        <dbReference type="Proteomes" id="UP000095284"/>
    </source>
</evidence>